<keyword evidence="2" id="KW-1185">Reference proteome</keyword>
<dbReference type="AlphaFoldDB" id="A0A285CTU7"/>
<accession>A0A285CTU7</accession>
<dbReference type="PROSITE" id="PS51257">
    <property type="entry name" value="PROKAR_LIPOPROTEIN"/>
    <property type="match status" value="1"/>
</dbReference>
<dbReference type="CDD" id="cd13441">
    <property type="entry name" value="CamS_repeat_1"/>
    <property type="match status" value="1"/>
</dbReference>
<dbReference type="PIRSF" id="PIRSF012509">
    <property type="entry name" value="CamS"/>
    <property type="match status" value="1"/>
</dbReference>
<dbReference type="CDD" id="cd13440">
    <property type="entry name" value="CamS_repeat_2"/>
    <property type="match status" value="1"/>
</dbReference>
<reference evidence="1 2" key="1">
    <citation type="submission" date="2017-08" db="EMBL/GenBank/DDBJ databases">
        <authorList>
            <person name="de Groot N.N."/>
        </authorList>
    </citation>
    <scope>NUCLEOTIDE SEQUENCE [LARGE SCALE GENOMIC DNA]</scope>
    <source>
        <strain evidence="1 2">JC228</strain>
    </source>
</reference>
<name>A0A285CTU7_9BACI</name>
<dbReference type="InterPro" id="IPR011426">
    <property type="entry name" value="CamS"/>
</dbReference>
<dbReference type="Proteomes" id="UP000219546">
    <property type="component" value="Unassembled WGS sequence"/>
</dbReference>
<dbReference type="OrthoDB" id="9795361at2"/>
<dbReference type="EMBL" id="OAOP01000004">
    <property type="protein sequence ID" value="SNX70952.1"/>
    <property type="molecule type" value="Genomic_DNA"/>
</dbReference>
<sequence>MKKLVTIFCTSILLLTGCIPSLEKEGEVVQEDAVDEENKTTGIIPSFSISDEYYKTILPFEASPARGMVVSNLNTRVDMDEFETGLMRIAQTKFSTDDYLFRGGQYISRELVSSWLKRKLTDAQAQEAGVDPEENIGLNPALVVSGDNVREANEDSPIYLAHIMEQNYLKRIDEETVELGGVVIGLALNSVHYFQTEQYGTVYQTEIPHEKVVEEGKKIAAEVLTRLRGMEELTEVPITIALFKQEKRNSVVPGNFIAYTHVNQGESSIKEWTSINEDYVLFPSNEATELYREDATTFLNFQTDVESYFPDFNGIVGKAFYVNEELNSINIDINIQFNGEAEVIGFTQYVAGLVMKYFGEELKVEVNVLSVNGPEALIVKDRKADEPYVYVY</sequence>
<dbReference type="Pfam" id="PF07537">
    <property type="entry name" value="CamS"/>
    <property type="match status" value="1"/>
</dbReference>
<dbReference type="RefSeq" id="WP_097158814.1">
    <property type="nucleotide sequence ID" value="NZ_JBEPMQ010000006.1"/>
</dbReference>
<organism evidence="1 2">
    <name type="scientific">Bacillus oleivorans</name>
    <dbReference type="NCBI Taxonomy" id="1448271"/>
    <lineage>
        <taxon>Bacteria</taxon>
        <taxon>Bacillati</taxon>
        <taxon>Bacillota</taxon>
        <taxon>Bacilli</taxon>
        <taxon>Bacillales</taxon>
        <taxon>Bacillaceae</taxon>
        <taxon>Bacillus</taxon>
    </lineage>
</organism>
<protein>
    <submittedName>
        <fullName evidence="1">Protein involved in sex pheromone biosynthesis</fullName>
    </submittedName>
</protein>
<evidence type="ECO:0000313" key="1">
    <source>
        <dbReference type="EMBL" id="SNX70952.1"/>
    </source>
</evidence>
<evidence type="ECO:0000313" key="2">
    <source>
        <dbReference type="Proteomes" id="UP000219546"/>
    </source>
</evidence>
<dbReference type="Gene3D" id="3.10.570.10">
    <property type="entry name" value="sex pheromone staph- cam373 precursor domain"/>
    <property type="match status" value="1"/>
</dbReference>
<gene>
    <name evidence="1" type="ORF">SAMN05877753_104449</name>
</gene>
<proteinExistence type="predicted"/>